<comment type="caution">
    <text evidence="2">The sequence shown here is derived from an EMBL/GenBank/DDBJ whole genome shotgun (WGS) entry which is preliminary data.</text>
</comment>
<reference evidence="2" key="1">
    <citation type="submission" date="2016-10" db="EMBL/GenBank/DDBJ databases">
        <title>CRISPR-Cas defence system in Roseofilum reptotaenium: evidence of a bacteriophage-cyanobacterium arms race in the coral black band disease.</title>
        <authorList>
            <person name="Buerger P."/>
            <person name="Wood-Charlson E.M."/>
            <person name="Weynberg K.D."/>
            <person name="Willis B."/>
            <person name="Van Oppen M.J."/>
        </authorList>
    </citation>
    <scope>NUCLEOTIDE SEQUENCE [LARGE SCALE GENOMIC DNA]</scope>
    <source>
        <strain evidence="2">AO1-A</strain>
    </source>
</reference>
<evidence type="ECO:0000259" key="1">
    <source>
        <dbReference type="Pfam" id="PF07589"/>
    </source>
</evidence>
<dbReference type="Pfam" id="PF07589">
    <property type="entry name" value="PEP-CTERM"/>
    <property type="match status" value="1"/>
</dbReference>
<keyword evidence="3" id="KW-1185">Reference proteome</keyword>
<feature type="domain" description="Ice-binding protein C-terminal" evidence="1">
    <location>
        <begin position="192"/>
        <end position="216"/>
    </location>
</feature>
<dbReference type="NCBIfam" id="NF041930">
    <property type="entry name" value="Xrt_dep_XDD3"/>
    <property type="match status" value="1"/>
</dbReference>
<sequence length="218" mass="22830">MGLDKSGGIGQGDLFFNFTGKSFKEASAAEKLLGVHFAPNDAGNGSLANGLYENVSAKSVTKWNSGHSGFQSYRNSVADKGGTVDFGDLTAAEAQEYLTAFEGGHEDGNHSIQNVIKTGDKVANDGFAFLTEAELAGLDFGSNHVAKAQTFGFKFDASKLPTGQALLTLMHECINDGMAMAVEFEEEPTVGVPEPTSILTLGLMGLGLAGGQLRKKNS</sequence>
<proteinExistence type="predicted"/>
<dbReference type="AlphaFoldDB" id="A0A1L9QJY7"/>
<gene>
    <name evidence="2" type="ORF">BI308_24330</name>
</gene>
<accession>A0A1L9QJY7</accession>
<dbReference type="EMBL" id="MLAW01000070">
    <property type="protein sequence ID" value="OJJ15494.1"/>
    <property type="molecule type" value="Genomic_DNA"/>
</dbReference>
<dbReference type="Proteomes" id="UP000183940">
    <property type="component" value="Unassembled WGS sequence"/>
</dbReference>
<organism evidence="2 3">
    <name type="scientific">Roseofilum reptotaenium AO1-A</name>
    <dbReference type="NCBI Taxonomy" id="1925591"/>
    <lineage>
        <taxon>Bacteria</taxon>
        <taxon>Bacillati</taxon>
        <taxon>Cyanobacteriota</taxon>
        <taxon>Cyanophyceae</taxon>
        <taxon>Desertifilales</taxon>
        <taxon>Desertifilaceae</taxon>
        <taxon>Roseofilum</taxon>
    </lineage>
</organism>
<protein>
    <recommendedName>
        <fullName evidence="1">Ice-binding protein C-terminal domain-containing protein</fullName>
    </recommendedName>
</protein>
<dbReference type="STRING" id="1925591.BI308_24330"/>
<dbReference type="InterPro" id="IPR013424">
    <property type="entry name" value="Ice-binding_C"/>
</dbReference>
<evidence type="ECO:0000313" key="2">
    <source>
        <dbReference type="EMBL" id="OJJ15494.1"/>
    </source>
</evidence>
<evidence type="ECO:0000313" key="3">
    <source>
        <dbReference type="Proteomes" id="UP000183940"/>
    </source>
</evidence>
<name>A0A1L9QJY7_9CYAN</name>